<keyword evidence="3" id="KW-0677">Repeat</keyword>
<dbReference type="InterPro" id="IPR018097">
    <property type="entry name" value="EGF_Ca-bd_CS"/>
</dbReference>
<evidence type="ECO:0000313" key="8">
    <source>
        <dbReference type="EMBL" id="CAH3165937.1"/>
    </source>
</evidence>
<evidence type="ECO:0000256" key="6">
    <source>
        <dbReference type="PROSITE-ProRule" id="PRU00076"/>
    </source>
</evidence>
<evidence type="ECO:0000256" key="2">
    <source>
        <dbReference type="ARBA" id="ARBA00022729"/>
    </source>
</evidence>
<dbReference type="PROSITE" id="PS00010">
    <property type="entry name" value="ASX_HYDROXYL"/>
    <property type="match status" value="2"/>
</dbReference>
<evidence type="ECO:0000256" key="3">
    <source>
        <dbReference type="ARBA" id="ARBA00022737"/>
    </source>
</evidence>
<dbReference type="SMART" id="SM00181">
    <property type="entry name" value="EGF"/>
    <property type="match status" value="2"/>
</dbReference>
<dbReference type="Gene3D" id="2.10.25.10">
    <property type="entry name" value="Laminin"/>
    <property type="match status" value="2"/>
</dbReference>
<accession>A0ABN8QJU8</accession>
<dbReference type="InterPro" id="IPR051586">
    <property type="entry name" value="PKC-binding_NELL"/>
</dbReference>
<proteinExistence type="predicted"/>
<dbReference type="InterPro" id="IPR001881">
    <property type="entry name" value="EGF-like_Ca-bd_dom"/>
</dbReference>
<keyword evidence="1 6" id="KW-0245">EGF-like domain</keyword>
<gene>
    <name evidence="8" type="ORF">PEVE_00005529</name>
</gene>
<comment type="caution">
    <text evidence="8">The sequence shown here is derived from an EMBL/GenBank/DDBJ whole genome shotgun (WGS) entry which is preliminary data.</text>
</comment>
<feature type="non-terminal residue" evidence="8">
    <location>
        <position position="1"/>
    </location>
</feature>
<evidence type="ECO:0000256" key="4">
    <source>
        <dbReference type="ARBA" id="ARBA00023157"/>
    </source>
</evidence>
<dbReference type="PROSITE" id="PS50026">
    <property type="entry name" value="EGF_3"/>
    <property type="match status" value="2"/>
</dbReference>
<dbReference type="SMART" id="SM00179">
    <property type="entry name" value="EGF_CA"/>
    <property type="match status" value="2"/>
</dbReference>
<dbReference type="PANTHER" id="PTHR24042:SF5">
    <property type="entry name" value="EGF-LIKE CALCIUM-BINDING DOMAIN-CONTAINING PROTEIN"/>
    <property type="match status" value="1"/>
</dbReference>
<evidence type="ECO:0000259" key="7">
    <source>
        <dbReference type="PROSITE" id="PS50026"/>
    </source>
</evidence>
<keyword evidence="2" id="KW-0732">Signal</keyword>
<protein>
    <recommendedName>
        <fullName evidence="7">EGF-like domain-containing protein</fullName>
    </recommendedName>
</protein>
<sequence length="91" mass="9798">LPEIDECTTNNHSCDVNAACQNTVGSYKCTCKAGYSGNGRKCVDIDECTSKTHNCDRNALCKNTEGSFTCTCNRGYKGDGKNCKGIFLALL</sequence>
<keyword evidence="4" id="KW-1015">Disulfide bond</keyword>
<dbReference type="InterPro" id="IPR024731">
    <property type="entry name" value="NELL2-like_EGF"/>
</dbReference>
<organism evidence="8 9">
    <name type="scientific">Porites evermanni</name>
    <dbReference type="NCBI Taxonomy" id="104178"/>
    <lineage>
        <taxon>Eukaryota</taxon>
        <taxon>Metazoa</taxon>
        <taxon>Cnidaria</taxon>
        <taxon>Anthozoa</taxon>
        <taxon>Hexacorallia</taxon>
        <taxon>Scleractinia</taxon>
        <taxon>Fungiina</taxon>
        <taxon>Poritidae</taxon>
        <taxon>Porites</taxon>
    </lineage>
</organism>
<keyword evidence="9" id="KW-1185">Reference proteome</keyword>
<dbReference type="CDD" id="cd00054">
    <property type="entry name" value="EGF_CA"/>
    <property type="match status" value="2"/>
</dbReference>
<dbReference type="Pfam" id="PF12947">
    <property type="entry name" value="EGF_3"/>
    <property type="match status" value="2"/>
</dbReference>
<dbReference type="PROSITE" id="PS01186">
    <property type="entry name" value="EGF_2"/>
    <property type="match status" value="2"/>
</dbReference>
<dbReference type="PROSITE" id="PS01187">
    <property type="entry name" value="EGF_CA"/>
    <property type="match status" value="1"/>
</dbReference>
<feature type="domain" description="EGF-like" evidence="7">
    <location>
        <begin position="44"/>
        <end position="84"/>
    </location>
</feature>
<dbReference type="SUPFAM" id="SSF57184">
    <property type="entry name" value="Growth factor receptor domain"/>
    <property type="match status" value="1"/>
</dbReference>
<dbReference type="PANTHER" id="PTHR24042">
    <property type="entry name" value="NEL HOMOLOG"/>
    <property type="match status" value="1"/>
</dbReference>
<name>A0ABN8QJU8_9CNID</name>
<keyword evidence="5" id="KW-0325">Glycoprotein</keyword>
<evidence type="ECO:0000313" key="9">
    <source>
        <dbReference type="Proteomes" id="UP001159427"/>
    </source>
</evidence>
<evidence type="ECO:0000256" key="5">
    <source>
        <dbReference type="ARBA" id="ARBA00023180"/>
    </source>
</evidence>
<evidence type="ECO:0000256" key="1">
    <source>
        <dbReference type="ARBA" id="ARBA00022536"/>
    </source>
</evidence>
<comment type="caution">
    <text evidence="6">Lacks conserved residue(s) required for the propagation of feature annotation.</text>
</comment>
<feature type="domain" description="EGF-like" evidence="7">
    <location>
        <begin position="3"/>
        <end position="43"/>
    </location>
</feature>
<dbReference type="InterPro" id="IPR000742">
    <property type="entry name" value="EGF"/>
</dbReference>
<dbReference type="InterPro" id="IPR009030">
    <property type="entry name" value="Growth_fac_rcpt_cys_sf"/>
</dbReference>
<dbReference type="EMBL" id="CALNXI010001350">
    <property type="protein sequence ID" value="CAH3165937.1"/>
    <property type="molecule type" value="Genomic_DNA"/>
</dbReference>
<reference evidence="8 9" key="1">
    <citation type="submission" date="2022-05" db="EMBL/GenBank/DDBJ databases">
        <authorList>
            <consortium name="Genoscope - CEA"/>
            <person name="William W."/>
        </authorList>
    </citation>
    <scope>NUCLEOTIDE SEQUENCE [LARGE SCALE GENOMIC DNA]</scope>
</reference>
<dbReference type="InterPro" id="IPR000152">
    <property type="entry name" value="EGF-type_Asp/Asn_hydroxyl_site"/>
</dbReference>
<dbReference type="Proteomes" id="UP001159427">
    <property type="component" value="Unassembled WGS sequence"/>
</dbReference>